<dbReference type="PANTHER" id="PTHR38690">
    <property type="entry name" value="PROTEASE-RELATED"/>
    <property type="match status" value="1"/>
</dbReference>
<comment type="caution">
    <text evidence="3">The sequence shown here is derived from an EMBL/GenBank/DDBJ whole genome shotgun (WGS) entry which is preliminary data.</text>
</comment>
<feature type="region of interest" description="Disordered" evidence="1">
    <location>
        <begin position="1266"/>
        <end position="1291"/>
    </location>
</feature>
<accession>A0A0R0A800</accession>
<dbReference type="Proteomes" id="UP000051802">
    <property type="component" value="Unassembled WGS sequence"/>
</dbReference>
<evidence type="ECO:0000256" key="1">
    <source>
        <dbReference type="SAM" id="MobiDB-lite"/>
    </source>
</evidence>
<dbReference type="STRING" id="676599.ARC20_11775"/>
<organism evidence="3 4">
    <name type="scientific">Stenotrophomonas panacihumi</name>
    <dbReference type="NCBI Taxonomy" id="676599"/>
    <lineage>
        <taxon>Bacteria</taxon>
        <taxon>Pseudomonadati</taxon>
        <taxon>Pseudomonadota</taxon>
        <taxon>Gammaproteobacteria</taxon>
        <taxon>Lysobacterales</taxon>
        <taxon>Lysobacteraceae</taxon>
        <taxon>Stenotrophomonas</taxon>
    </lineage>
</organism>
<evidence type="ECO:0000313" key="4">
    <source>
        <dbReference type="Proteomes" id="UP000051802"/>
    </source>
</evidence>
<dbReference type="RefSeq" id="WP_057647236.1">
    <property type="nucleotide sequence ID" value="NZ_LLXU01000091.1"/>
</dbReference>
<dbReference type="PANTHER" id="PTHR38690:SF1">
    <property type="entry name" value="PROTEASE"/>
    <property type="match status" value="1"/>
</dbReference>
<evidence type="ECO:0000259" key="2">
    <source>
        <dbReference type="Pfam" id="PF13116"/>
    </source>
</evidence>
<dbReference type="NCBIfam" id="TIGR02099">
    <property type="entry name" value="YhdP family protein"/>
    <property type="match status" value="1"/>
</dbReference>
<dbReference type="InterPro" id="IPR011836">
    <property type="entry name" value="YhdP"/>
</dbReference>
<proteinExistence type="predicted"/>
<dbReference type="EMBL" id="LLXU01000091">
    <property type="protein sequence ID" value="KRG41103.1"/>
    <property type="molecule type" value="Genomic_DNA"/>
</dbReference>
<dbReference type="Pfam" id="PF13116">
    <property type="entry name" value="YhdP"/>
    <property type="match status" value="1"/>
</dbReference>
<reference evidence="3 4" key="1">
    <citation type="submission" date="2015-10" db="EMBL/GenBank/DDBJ databases">
        <title>Genome sequencing and analysis of members of genus Stenotrophomonas.</title>
        <authorList>
            <person name="Patil P.P."/>
            <person name="Midha S."/>
            <person name="Patil P.B."/>
        </authorList>
    </citation>
    <scope>NUCLEOTIDE SEQUENCE [LARGE SCALE GENOMIC DNA]</scope>
    <source>
        <strain evidence="3 4">JCM 16536</strain>
    </source>
</reference>
<dbReference type="InterPro" id="IPR025263">
    <property type="entry name" value="YhdP_central"/>
</dbReference>
<dbReference type="OrthoDB" id="9762238at2"/>
<sequence length="1291" mass="137525">MPTPLRRRLRLTRRYASYALALGVVLVALLVGALSQVLPLVERQPQKVEAWLSTRAGQPVHFDAMRTEWTRRGPLLRLQGLRIGARDGVQVGEAEVLVAMYSGLLPGRSLTELRLRNLALTLQRADDGAWSVQGLPSTGSGDPLDALRRLGELQVVGGRLRIHAPGIGIDTVLPRIDLRLRVSGHQVRAGGRAWIDTAHAPLSAVLDFDRHAGNGTAYAAASPAELAAWAPLLKAAGVQLAGGEGRAQVWAELRANRIVAVTTQADLDGVRLRGTPAAGGPAPTVAWDRLQASLRWRTTADGWRIDAPLLRITTGGKVQPLDTLSLASGHRYAVSGRNLDATPLLAVLGLTDQVDPGLRGWLQQSRPTLRLGRLQLSGEQGGKLWAEGRLDELAFASAGHAPGLSGLQGEFEGDADGVRLRPVPTSQVRFDWPWGFGVVHDVRLAGEIVGWREGGGWRVATPALRVQSNDYAANVRGGMWFQNDGSRPRIDLAADLDEAQVPVASKFWIHGKMSQHAIDWLDMALAGGTLTEGVGLVSGDLDDWPFDQQDGRFEATGHIRDGVIRFQKEWPAMEKVDADVAFIGNGFTLHGHGDLAGAPVEQFEAGIPDFGEGQLYVRAQTNADAARLLSVLRRSPLHASYGDTLDNVSVSGPASTSFDLLLMLHGGPGGHLKGQVALQDAKLADKRWDLAFDQVQGTADYSSEGFAAEGLAVRHNGNTGTLDLRAGAPVKDPSQAFEARYGSVLDAKDLFDRAPQMEWLRPYVRGASHWNVGVSLPRAQPGKPEPASHLRLDSDLVGTTLDLPAPLDKPAERPLPTRVDVALPLGSGEVDVAFGQLVALKAVTQKDRTGVRVVMGSDTVTDAPPEHGLVVTGHTDSLDAMDWISLARGGDGEGGDANSLPLQQVDVQADRLLLIGGAFAQTRLRLKPQHDGVTVQLDGPSLQGSLQVPNADGALVRGDLQRVYWQSAAAPATPAPSDDAAASGALAQTLPEPQRKAVDEVDPAKLPPLSLDVADLQLGKLKLGKAVLRTRRLTDGLQLDQLQLHSADQDIALTGAWRGKGEAATTRLSARLDSRNLGELVRDLGFGGQLRAGEGELQLDAGWPGSPTGFKLAELEGNLKVAARNGQLLEVEPGAGRVLGLLSVAQLPRRLMLDFRDFFSKGFAFNRVDGEVRFDNGLAQTSKVRIEGPAADIDIRGAADLRAQQFDQTIDVHPKSGNLLTVVGAVAGGPVGAAVGAAANAVLSKPLGELGARTYRVTGPWKDPKVEVVGREEHDEAEATPASGKKADPKD</sequence>
<name>A0A0R0A800_9GAMM</name>
<gene>
    <name evidence="3" type="ORF">ARC20_11775</name>
</gene>
<keyword evidence="4" id="KW-1185">Reference proteome</keyword>
<protein>
    <recommendedName>
        <fullName evidence="2">YhdP central domain-containing protein</fullName>
    </recommendedName>
</protein>
<feature type="domain" description="YhdP central" evidence="2">
    <location>
        <begin position="10"/>
        <end position="1266"/>
    </location>
</feature>
<evidence type="ECO:0000313" key="3">
    <source>
        <dbReference type="EMBL" id="KRG41103.1"/>
    </source>
</evidence>